<reference evidence="1 2" key="1">
    <citation type="journal article" date="2015" name="Nature">
        <title>rRNA introns, odd ribosomes, and small enigmatic genomes across a large radiation of phyla.</title>
        <authorList>
            <person name="Brown C.T."/>
            <person name="Hug L.A."/>
            <person name="Thomas B.C."/>
            <person name="Sharon I."/>
            <person name="Castelle C.J."/>
            <person name="Singh A."/>
            <person name="Wilkins M.J."/>
            <person name="Williams K.H."/>
            <person name="Banfield J.F."/>
        </authorList>
    </citation>
    <scope>NUCLEOTIDE SEQUENCE [LARGE SCALE GENOMIC DNA]</scope>
</reference>
<sequence length="128" mass="13658">MRIRVKEELSDRDISISTLTSNPSATKRLRTRSLAEVLTKEVAVKFKASILFLYQEVTVSGESDVCHTPDDTNWEPGYTQEDKSGGGIGMDVLVGILADVGLRMGTDVGKGDGAGVMAGVGFVSRCSC</sequence>
<organism evidence="1 2">
    <name type="scientific">Candidatus Amesbacteria bacterium GW2011_GWA2_47_11</name>
    <dbReference type="NCBI Taxonomy" id="1618357"/>
    <lineage>
        <taxon>Bacteria</taxon>
        <taxon>Candidatus Amesiibacteriota</taxon>
    </lineage>
</organism>
<dbReference type="EMBL" id="LCNM01000001">
    <property type="protein sequence ID" value="KKU57030.1"/>
    <property type="molecule type" value="Genomic_DNA"/>
</dbReference>
<accession>A0A0G1UH52</accession>
<gene>
    <name evidence="1" type="ORF">UX78_C0001G0083</name>
</gene>
<evidence type="ECO:0000313" key="2">
    <source>
        <dbReference type="Proteomes" id="UP000034607"/>
    </source>
</evidence>
<evidence type="ECO:0000313" key="1">
    <source>
        <dbReference type="EMBL" id="KKU57030.1"/>
    </source>
</evidence>
<comment type="caution">
    <text evidence="1">The sequence shown here is derived from an EMBL/GenBank/DDBJ whole genome shotgun (WGS) entry which is preliminary data.</text>
</comment>
<name>A0A0G1UH52_9BACT</name>
<dbReference type="Proteomes" id="UP000034607">
    <property type="component" value="Unassembled WGS sequence"/>
</dbReference>
<dbReference type="AlphaFoldDB" id="A0A0G1UH52"/>
<proteinExistence type="predicted"/>
<protein>
    <submittedName>
        <fullName evidence="1">Uncharacterized protein</fullName>
    </submittedName>
</protein>